<keyword evidence="1" id="KW-0732">Signal</keyword>
<dbReference type="EMBL" id="OZ034819">
    <property type="protein sequence ID" value="CAL1393366.1"/>
    <property type="molecule type" value="Genomic_DNA"/>
</dbReference>
<protein>
    <recommendedName>
        <fullName evidence="4">Secreted protein</fullName>
    </recommendedName>
</protein>
<name>A0AAV2F536_9ROSI</name>
<feature type="chain" id="PRO_5043819385" description="Secreted protein" evidence="1">
    <location>
        <begin position="27"/>
        <end position="159"/>
    </location>
</feature>
<accession>A0AAV2F536</accession>
<dbReference type="Proteomes" id="UP001497516">
    <property type="component" value="Chromosome 6"/>
</dbReference>
<feature type="signal peptide" evidence="1">
    <location>
        <begin position="1"/>
        <end position="26"/>
    </location>
</feature>
<dbReference type="AlphaFoldDB" id="A0AAV2F536"/>
<sequence>MFREALSSLLLLCLVAGRWLVRAAAGAFVVSVRNQAKANWLLRPPYSVRSYVQEKGIREAHPIIRQEGKRPMKWLKRPGCASDRRGEARQRSLKRSWLLAFESPEISIDHQSKRCKQGSRKPWRFWLPQSSDFDEEEPESTPFAGCNAPVIEPQITQIR</sequence>
<reference evidence="2 3" key="1">
    <citation type="submission" date="2024-04" db="EMBL/GenBank/DDBJ databases">
        <authorList>
            <person name="Fracassetti M."/>
        </authorList>
    </citation>
    <scope>NUCLEOTIDE SEQUENCE [LARGE SCALE GENOMIC DNA]</scope>
</reference>
<organism evidence="2 3">
    <name type="scientific">Linum trigynum</name>
    <dbReference type="NCBI Taxonomy" id="586398"/>
    <lineage>
        <taxon>Eukaryota</taxon>
        <taxon>Viridiplantae</taxon>
        <taxon>Streptophyta</taxon>
        <taxon>Embryophyta</taxon>
        <taxon>Tracheophyta</taxon>
        <taxon>Spermatophyta</taxon>
        <taxon>Magnoliopsida</taxon>
        <taxon>eudicotyledons</taxon>
        <taxon>Gunneridae</taxon>
        <taxon>Pentapetalae</taxon>
        <taxon>rosids</taxon>
        <taxon>fabids</taxon>
        <taxon>Malpighiales</taxon>
        <taxon>Linaceae</taxon>
        <taxon>Linum</taxon>
    </lineage>
</organism>
<evidence type="ECO:0000313" key="2">
    <source>
        <dbReference type="EMBL" id="CAL1393366.1"/>
    </source>
</evidence>
<evidence type="ECO:0000256" key="1">
    <source>
        <dbReference type="SAM" id="SignalP"/>
    </source>
</evidence>
<gene>
    <name evidence="2" type="ORF">LTRI10_LOCUS33950</name>
</gene>
<keyword evidence="3" id="KW-1185">Reference proteome</keyword>
<proteinExistence type="predicted"/>
<evidence type="ECO:0000313" key="3">
    <source>
        <dbReference type="Proteomes" id="UP001497516"/>
    </source>
</evidence>
<evidence type="ECO:0008006" key="4">
    <source>
        <dbReference type="Google" id="ProtNLM"/>
    </source>
</evidence>